<gene>
    <name evidence="5" type="primary">SPOSA6832_02691</name>
</gene>
<reference evidence="6" key="1">
    <citation type="submission" date="2015-02" db="EMBL/GenBank/DDBJ databases">
        <authorList>
            <person name="Gon?alves P."/>
        </authorList>
    </citation>
    <scope>NUCLEOTIDE SEQUENCE [LARGE SCALE GENOMIC DNA]</scope>
</reference>
<comment type="subcellular location">
    <subcellularLocation>
        <location evidence="1">Nucleus</location>
    </subcellularLocation>
</comment>
<comment type="similarity">
    <text evidence="3">Belongs to the MT-A70-like family.</text>
</comment>
<dbReference type="Pfam" id="PF05063">
    <property type="entry name" value="MT-A70"/>
    <property type="match status" value="1"/>
</dbReference>
<feature type="compositionally biased region" description="Pro residues" evidence="4">
    <location>
        <begin position="21"/>
        <end position="39"/>
    </location>
</feature>
<keyword evidence="2" id="KW-0539">Nucleus</keyword>
<feature type="region of interest" description="Disordered" evidence="4">
    <location>
        <begin position="496"/>
        <end position="578"/>
    </location>
</feature>
<dbReference type="Proteomes" id="UP000243876">
    <property type="component" value="Unassembled WGS sequence"/>
</dbReference>
<feature type="compositionally biased region" description="Low complexity" evidence="4">
    <location>
        <begin position="7"/>
        <end position="20"/>
    </location>
</feature>
<evidence type="ECO:0000256" key="2">
    <source>
        <dbReference type="ARBA" id="ARBA00023242"/>
    </source>
</evidence>
<feature type="region of interest" description="Disordered" evidence="4">
    <location>
        <begin position="1"/>
        <end position="144"/>
    </location>
</feature>
<dbReference type="OrthoDB" id="14833at2759"/>
<dbReference type="GO" id="GO:0005634">
    <property type="term" value="C:nucleus"/>
    <property type="evidence" value="ECO:0007669"/>
    <property type="project" value="UniProtKB-SubCell"/>
</dbReference>
<dbReference type="EMBL" id="CENE01000010">
    <property type="protein sequence ID" value="CEQ41019.1"/>
    <property type="molecule type" value="Genomic_DNA"/>
</dbReference>
<dbReference type="InterPro" id="IPR007757">
    <property type="entry name" value="MT-A70-like"/>
</dbReference>
<sequence length="818" mass="86118">MDDVTRSRSASSHLSARLLPSPSPSPSRSPSPSPSPAPRLPSSHAILLPARASPRPRYASTRPIPSVPLVRPSPARQGQPASQRNFAQSSAGGASSHLGLGLKGRDPLNSAPPEAHAGRKETKVVLSDSQRSKKDRWGESYVSPVRGDDPQRLLVRVCSDRPTTAELLAQHGGRDSLFRVSQYPKLASLLAQKHALTSSPKHSIPPTYLNLPATLSSPPFDPALSTPSPPSATSVALGTLAPSRFDCILLTPPPHISFSELRALDLGRTAATPGFVWLWVGSGQKTEAGTTDGIGLEMGRQLLAAWGYRRCEDIVWLKTNRKDPEGDLTREHCLMGIRGTVRRSTDSWFVHCNVDTDVIVWEGDEEDPALKPPELQSLIENFCLGTRRLHLYGSPHSLRRGWLTVGASESTFSSESRVRAVEAEESDAERWEEGKREWTREGWEGVWKKPGTGAAAMVAAEANGGEVTPVNGQEEEDGKVATVKVDSLLPFVEELDALRPKSPPPRNGLPSSGGLGRGRGAGLGITRSGLVSQASVRTPTPGGPAGTPPRSGMGRGRGRGSPASAMGAGGGGAMVPPPPPPPLGMPFPPITHTGFPLAGGPPPPSRAPPPQPFFASSAAQMHMLHPQHLAAAGFLPPAQSQPGFPLGFPASPSYPAQLAQLQQQLGFHAAQLGAQDLAALQHLQLQHQRAQAQAQAQMQLQLQHHHHHQQQQQQLHHQQQHLAMQGMLAQFAATGMGGAGTGMGISPSPSHSQPPPQMQLQMIGGGAAGGGGKGGGGGARTGEVDGNGELVYPIGGPSRRVSGAYGVAGAHEDPGAEQ</sequence>
<organism evidence="5 6">
    <name type="scientific">Sporidiobolus salmonicolor</name>
    <name type="common">Yeast-like fungus</name>
    <name type="synonym">Sporobolomyces salmonicolor</name>
    <dbReference type="NCBI Taxonomy" id="5005"/>
    <lineage>
        <taxon>Eukaryota</taxon>
        <taxon>Fungi</taxon>
        <taxon>Dikarya</taxon>
        <taxon>Basidiomycota</taxon>
        <taxon>Pucciniomycotina</taxon>
        <taxon>Microbotryomycetes</taxon>
        <taxon>Sporidiobolales</taxon>
        <taxon>Sporidiobolaceae</taxon>
        <taxon>Sporobolomyces</taxon>
    </lineage>
</organism>
<dbReference type="PANTHER" id="PTHR13107">
    <property type="entry name" value="N6-ADENOSINE-METHYLTRANSFERASE NON-CATALYTIC SUBUNIT"/>
    <property type="match status" value="1"/>
</dbReference>
<dbReference type="PROSITE" id="PS51592">
    <property type="entry name" value="SAM_MTA70L_2"/>
    <property type="match status" value="1"/>
</dbReference>
<dbReference type="GO" id="GO:0036396">
    <property type="term" value="C:RNA N6-methyladenosine methyltransferase complex"/>
    <property type="evidence" value="ECO:0007669"/>
    <property type="project" value="TreeGrafter"/>
</dbReference>
<evidence type="ECO:0000313" key="5">
    <source>
        <dbReference type="EMBL" id="CEQ41019.1"/>
    </source>
</evidence>
<dbReference type="InterPro" id="IPR045123">
    <property type="entry name" value="METTL14-like"/>
</dbReference>
<feature type="compositionally biased region" description="Low complexity" evidence="4">
    <location>
        <begin position="87"/>
        <end position="100"/>
    </location>
</feature>
<feature type="compositionally biased region" description="Gly residues" evidence="4">
    <location>
        <begin position="767"/>
        <end position="780"/>
    </location>
</feature>
<feature type="region of interest" description="Disordered" evidence="4">
    <location>
        <begin position="767"/>
        <end position="795"/>
    </location>
</feature>
<accession>A0A0D6EM00</accession>
<dbReference type="PANTHER" id="PTHR13107:SF0">
    <property type="entry name" value="N6-ADENOSINE-METHYLTRANSFERASE NON-CATALYTIC SUBUNIT"/>
    <property type="match status" value="1"/>
</dbReference>
<protein>
    <submittedName>
        <fullName evidence="5">SPOSA6832_02691-mRNA-1:cds</fullName>
    </submittedName>
</protein>
<dbReference type="PROSITE" id="PS51143">
    <property type="entry name" value="MT_A70"/>
    <property type="match status" value="1"/>
</dbReference>
<proteinExistence type="inferred from homology"/>
<keyword evidence="6" id="KW-1185">Reference proteome</keyword>
<dbReference type="GO" id="GO:0003729">
    <property type="term" value="F:mRNA binding"/>
    <property type="evidence" value="ECO:0007669"/>
    <property type="project" value="TreeGrafter"/>
</dbReference>
<evidence type="ECO:0000313" key="6">
    <source>
        <dbReference type="Proteomes" id="UP000243876"/>
    </source>
</evidence>
<evidence type="ECO:0000256" key="3">
    <source>
        <dbReference type="PROSITE-ProRule" id="PRU00489"/>
    </source>
</evidence>
<dbReference type="AlphaFoldDB" id="A0A0D6EM00"/>
<feature type="compositionally biased region" description="Gly residues" evidence="4">
    <location>
        <begin position="511"/>
        <end position="523"/>
    </location>
</feature>
<evidence type="ECO:0000256" key="1">
    <source>
        <dbReference type="ARBA" id="ARBA00004123"/>
    </source>
</evidence>
<name>A0A0D6EM00_SPOSA</name>
<evidence type="ECO:0000256" key="4">
    <source>
        <dbReference type="SAM" id="MobiDB-lite"/>
    </source>
</evidence>